<evidence type="ECO:0000256" key="4">
    <source>
        <dbReference type="ARBA" id="ARBA00022806"/>
    </source>
</evidence>
<evidence type="ECO:0000313" key="11">
    <source>
        <dbReference type="Proteomes" id="UP000199645"/>
    </source>
</evidence>
<dbReference type="InterPro" id="IPR025103">
    <property type="entry name" value="DUF4011"/>
</dbReference>
<dbReference type="InterPro" id="IPR027417">
    <property type="entry name" value="P-loop_NTPase"/>
</dbReference>
<dbReference type="InterPro" id="IPR050534">
    <property type="entry name" value="Coronavir_polyprotein_1ab"/>
</dbReference>
<dbReference type="Pfam" id="PF13087">
    <property type="entry name" value="AAA_12"/>
    <property type="match status" value="1"/>
</dbReference>
<comment type="similarity">
    <text evidence="1">Belongs to the DNA2/NAM7 helicase family.</text>
</comment>
<dbReference type="GO" id="GO:0043139">
    <property type="term" value="F:5'-3' DNA helicase activity"/>
    <property type="evidence" value="ECO:0007669"/>
    <property type="project" value="TreeGrafter"/>
</dbReference>
<dbReference type="SUPFAM" id="SSF52980">
    <property type="entry name" value="Restriction endonuclease-like"/>
    <property type="match status" value="1"/>
</dbReference>
<gene>
    <name evidence="10" type="ORF">SAMN05421541_109225</name>
</gene>
<dbReference type="SUPFAM" id="SSF52540">
    <property type="entry name" value="P-loop containing nucleoside triphosphate hydrolases"/>
    <property type="match status" value="2"/>
</dbReference>
<evidence type="ECO:0000259" key="8">
    <source>
        <dbReference type="Pfam" id="PF13087"/>
    </source>
</evidence>
<keyword evidence="2" id="KW-0547">Nucleotide-binding</keyword>
<evidence type="ECO:0000256" key="3">
    <source>
        <dbReference type="ARBA" id="ARBA00022801"/>
    </source>
</evidence>
<feature type="domain" description="DNA2/NAM7 helicase helicase" evidence="7">
    <location>
        <begin position="315"/>
        <end position="378"/>
    </location>
</feature>
<dbReference type="EMBL" id="FONV01000009">
    <property type="protein sequence ID" value="SFF36378.1"/>
    <property type="molecule type" value="Genomic_DNA"/>
</dbReference>
<dbReference type="InterPro" id="IPR049468">
    <property type="entry name" value="Restrct_endonuc-II-like_dom"/>
</dbReference>
<protein>
    <submittedName>
        <fullName evidence="10">Part of AAA domain-containing protein</fullName>
    </submittedName>
</protein>
<dbReference type="InterPro" id="IPR041679">
    <property type="entry name" value="DNA2/NAM7-like_C"/>
</dbReference>
<feature type="domain" description="DNA2/NAM7 helicase-like C-terminal" evidence="8">
    <location>
        <begin position="1263"/>
        <end position="1458"/>
    </location>
</feature>
<dbReference type="InterPro" id="IPR047187">
    <property type="entry name" value="SF1_C_Upf1"/>
</dbReference>
<organism evidence="10 11">
    <name type="scientific">Actinoplanes philippinensis</name>
    <dbReference type="NCBI Taxonomy" id="35752"/>
    <lineage>
        <taxon>Bacteria</taxon>
        <taxon>Bacillati</taxon>
        <taxon>Actinomycetota</taxon>
        <taxon>Actinomycetes</taxon>
        <taxon>Micromonosporales</taxon>
        <taxon>Micromonosporaceae</taxon>
        <taxon>Actinoplanes</taxon>
    </lineage>
</organism>
<keyword evidence="11" id="KW-1185">Reference proteome</keyword>
<keyword evidence="5" id="KW-0067">ATP-binding</keyword>
<dbReference type="PANTHER" id="PTHR43788:SF8">
    <property type="entry name" value="DNA-BINDING PROTEIN SMUBP-2"/>
    <property type="match status" value="1"/>
</dbReference>
<dbReference type="Pfam" id="PF13195">
    <property type="entry name" value="DUF4011"/>
    <property type="match status" value="1"/>
</dbReference>
<feature type="domain" description="Restriction endonuclease type II-like" evidence="9">
    <location>
        <begin position="1501"/>
        <end position="1599"/>
    </location>
</feature>
<dbReference type="InterPro" id="IPR041677">
    <property type="entry name" value="DNA2/NAM7_AAA_11"/>
</dbReference>
<evidence type="ECO:0000256" key="5">
    <source>
        <dbReference type="ARBA" id="ARBA00022840"/>
    </source>
</evidence>
<name>A0A1I2I3Y6_9ACTN</name>
<sequence length="1635" mass="176182">MGKPTNAKNLILPRERVVYCCNRGMGSRVDEDRPEPRPARAGVHAALRAWRDSLIDLGDNNRLINFSGGNADLVEITAPEPDRVVAALTRGTPCTLTGPGGDPDDTTFRTELPDRTLGPLLRRLMRRAHQEHLDRGVAVLHLALGLLHWRLAADDEDADSETTSYASPLLLLPAELVAGEQGGPPGLRLRDAEPVLNPALALRLRQAGITVPGPEPGAELNVARFWQDFTDTVARRNGWHIERSVILTCLTFHKEAIYRDLQENEERILAHPVVRALATTDQRRQTEQFRFTPIRPEDTDRLAPPEDVPLVLDADSSQRACVAAALAGHSFVMDGPPGTGKSQTVANMIGALLHAGKRVLFVSEKVAALDVVRNRLAEAGLDRYLLELHGQKAGRREVATLLAAAVDETPEPPGHVPAVDRAALRERRERLTAYAYAVNEIRRPLDVSVHEIIGRCAALAGVPAAPVPTIVPGALTPDAMHRIHEAVDQLSRSWRAIAGGDGLLWRDVIIREPLDPALSRAEKALAALARTARTAGAAATAFGLRGPSDAATLARLADHAGHRPEQVADAWLTAADLDPIRTAADRRGEALAAAARAADAVKQRAGAPWTALPSPATLPPVPSLESLPDPIDLGALTAADADELALSFTRAAEQLEKHRRAVDRVTAKLGLPPATTTRDIARVATVVELGARPHKPERFWFGAGVLATVQTGAGTLRRALEVLVGAELQARPYFSEAILAQPVEELADRFAHVHRGWRKLLGAYRRDRRQVAGFVLPTAHLGDAVSRIGVAVAWRRALQDLAAAEHTYATVLGRYWQGRGTDFAALDDAIAVAGSAIAAAPPTATEAVLAYVCAPTPDPAPVRVVAEARDALQRWQATLRPAPYPAARPELMNGPIDDAITWLTEHGTALRAAAEAVRAYDTATGRTLDYAETVRLAQLRAAAESAAAAVGGRTGEAETDPAVLATAIAWAATAREFAGGPLTAAQVAALRELRPLPLLSERAQEWEGASQLVLAGFGPARQADLRGCFGDYRRAAALLRDIRDDSSGQEEWFACLDARDVLTFHGLDAAVEFCADQGLDGAAVPAVLERALLHGWVDAVVRGDTRLRPWRGEDRDRLVAEFRQADERLAAAAARDIVTAVEAGRPAADSAGAGLLRREAMKADRQLPVRDLIARARDTVLALRPCVLASPLTVSQSLPPDVDFDAVIFDEASQVTPAEAVNCIYRGRSLITAGDDRQLPPTSFFDRSFSVAGQDSEVLDFQSVLELAKACGAFPGMSLTWHYRSRHQALVAFANDAFYQGRLSTFPAPVIGGPDTGVELFPVAGVYRRSSGRDNPVEAERVAERIVHHFATRPGRSLGVVTFSVAQAEAIERALEKIAAGHPALERAVTDDRLHGFFVKSLESVQGDERDVMIFSIGYGFDENGRISANFGALNRPNGWRRLNVAITRARHRVEIVTSILSRDVPESDNGGIRQLAAYLDYVERDATGADRAADDEAGAFVSSVLATVRGWGYPARTGLGTAGGRVDIAIRHPGDPAGDYLLGVRCDGPGYRDCPAARDRDRLNDQVLTGLGWRLHRVWALAWYRDRAGEEARLRATLDLAARARPGRTGAVEAPADRAPSAHPRVLRSEPARR</sequence>
<dbReference type="CDD" id="cd18808">
    <property type="entry name" value="SF1_C_Upf1"/>
    <property type="match status" value="1"/>
</dbReference>
<dbReference type="Pfam" id="PF13086">
    <property type="entry name" value="AAA_11"/>
    <property type="match status" value="1"/>
</dbReference>
<evidence type="ECO:0000256" key="1">
    <source>
        <dbReference type="ARBA" id="ARBA00007913"/>
    </source>
</evidence>
<dbReference type="PANTHER" id="PTHR43788">
    <property type="entry name" value="DNA2/NAM7 HELICASE FAMILY MEMBER"/>
    <property type="match status" value="1"/>
</dbReference>
<evidence type="ECO:0000256" key="6">
    <source>
        <dbReference type="SAM" id="MobiDB-lite"/>
    </source>
</evidence>
<reference evidence="10 11" key="1">
    <citation type="submission" date="2016-10" db="EMBL/GenBank/DDBJ databases">
        <authorList>
            <person name="de Groot N.N."/>
        </authorList>
    </citation>
    <scope>NUCLEOTIDE SEQUENCE [LARGE SCALE GENOMIC DNA]</scope>
    <source>
        <strain evidence="10 11">DSM 43019</strain>
    </source>
</reference>
<evidence type="ECO:0000259" key="9">
    <source>
        <dbReference type="Pfam" id="PF18741"/>
    </source>
</evidence>
<proteinExistence type="inferred from homology"/>
<evidence type="ECO:0000313" key="10">
    <source>
        <dbReference type="EMBL" id="SFF36378.1"/>
    </source>
</evidence>
<keyword evidence="3" id="KW-0378">Hydrolase</keyword>
<accession>A0A1I2I3Y6</accession>
<dbReference type="InterPro" id="IPR011335">
    <property type="entry name" value="Restrct_endonuc-II-like"/>
</dbReference>
<dbReference type="Gene3D" id="3.40.50.300">
    <property type="entry name" value="P-loop containing nucleotide triphosphate hydrolases"/>
    <property type="match status" value="3"/>
</dbReference>
<feature type="region of interest" description="Disordered" evidence="6">
    <location>
        <begin position="1607"/>
        <end position="1635"/>
    </location>
</feature>
<dbReference type="Proteomes" id="UP000199645">
    <property type="component" value="Unassembled WGS sequence"/>
</dbReference>
<dbReference type="GO" id="GO:0016787">
    <property type="term" value="F:hydrolase activity"/>
    <property type="evidence" value="ECO:0007669"/>
    <property type="project" value="UniProtKB-KW"/>
</dbReference>
<evidence type="ECO:0000259" key="7">
    <source>
        <dbReference type="Pfam" id="PF13086"/>
    </source>
</evidence>
<evidence type="ECO:0000256" key="2">
    <source>
        <dbReference type="ARBA" id="ARBA00022741"/>
    </source>
</evidence>
<dbReference type="STRING" id="35752.SAMN05421541_109225"/>
<dbReference type="GO" id="GO:0005524">
    <property type="term" value="F:ATP binding"/>
    <property type="evidence" value="ECO:0007669"/>
    <property type="project" value="UniProtKB-KW"/>
</dbReference>
<keyword evidence="4" id="KW-0347">Helicase</keyword>
<dbReference type="Pfam" id="PF18741">
    <property type="entry name" value="MTES_1575"/>
    <property type="match status" value="1"/>
</dbReference>